<dbReference type="AlphaFoldDB" id="A0A540LXH6"/>
<evidence type="ECO:0000313" key="7">
    <source>
        <dbReference type="Proteomes" id="UP000315295"/>
    </source>
</evidence>
<dbReference type="InterPro" id="IPR046431">
    <property type="entry name" value="FAF_dom"/>
</dbReference>
<evidence type="ECO:0000259" key="5">
    <source>
        <dbReference type="Pfam" id="PF11250"/>
    </source>
</evidence>
<protein>
    <recommendedName>
        <fullName evidence="5">FAF domain-containing protein</fullName>
    </recommendedName>
</protein>
<dbReference type="Pfam" id="PF00560">
    <property type="entry name" value="LRR_1"/>
    <property type="match status" value="2"/>
</dbReference>
<name>A0A540LXH6_MALBA</name>
<feature type="domain" description="FAF" evidence="5">
    <location>
        <begin position="1"/>
        <end position="36"/>
    </location>
</feature>
<accession>A0A540LXH6</accession>
<dbReference type="InterPro" id="IPR032675">
    <property type="entry name" value="LRR_dom_sf"/>
</dbReference>
<keyword evidence="3" id="KW-0325">Glycoprotein</keyword>
<evidence type="ECO:0000313" key="6">
    <source>
        <dbReference type="EMBL" id="TQD91086.1"/>
    </source>
</evidence>
<dbReference type="Gene3D" id="3.80.10.10">
    <property type="entry name" value="Ribonuclease Inhibitor"/>
    <property type="match status" value="1"/>
</dbReference>
<gene>
    <name evidence="6" type="ORF">C1H46_023320</name>
</gene>
<dbReference type="PANTHER" id="PTHR48056:SF45">
    <property type="entry name" value="PROTEIN KINASE DOMAIN-CONTAINING PROTEIN"/>
    <property type="match status" value="1"/>
</dbReference>
<feature type="transmembrane region" description="Helical" evidence="4">
    <location>
        <begin position="126"/>
        <end position="151"/>
    </location>
</feature>
<evidence type="ECO:0000256" key="3">
    <source>
        <dbReference type="ARBA" id="ARBA00023180"/>
    </source>
</evidence>
<dbReference type="Pfam" id="PF11250">
    <property type="entry name" value="FAF"/>
    <property type="match status" value="1"/>
</dbReference>
<keyword evidence="7" id="KW-1185">Reference proteome</keyword>
<keyword evidence="2" id="KW-0677">Repeat</keyword>
<keyword evidence="4" id="KW-0812">Transmembrane</keyword>
<organism evidence="6 7">
    <name type="scientific">Malus baccata</name>
    <name type="common">Siberian crab apple</name>
    <name type="synonym">Pyrus baccata</name>
    <dbReference type="NCBI Taxonomy" id="106549"/>
    <lineage>
        <taxon>Eukaryota</taxon>
        <taxon>Viridiplantae</taxon>
        <taxon>Streptophyta</taxon>
        <taxon>Embryophyta</taxon>
        <taxon>Tracheophyta</taxon>
        <taxon>Spermatophyta</taxon>
        <taxon>Magnoliopsida</taxon>
        <taxon>eudicotyledons</taxon>
        <taxon>Gunneridae</taxon>
        <taxon>Pentapetalae</taxon>
        <taxon>rosids</taxon>
        <taxon>fabids</taxon>
        <taxon>Rosales</taxon>
        <taxon>Rosaceae</taxon>
        <taxon>Amygdaloideae</taxon>
        <taxon>Maleae</taxon>
        <taxon>Malus</taxon>
    </lineage>
</organism>
<sequence length="163" mass="17844">MRTHRDNGRLVLEAVSIPSPNNFRAERHDGRLVLTFLNATPSIPPKIVNCKFLNTLILNDNRLSGSLPYELGWLDRLKKLSVANNDLTGTIPPDLSKFEKDDFDGNGGLCGKPLGSKYGGLSSKSLGIIIVADAVGAAGSLILGLGIWWWFFVRAGRKKAKLW</sequence>
<dbReference type="EMBL" id="VIEB01000432">
    <property type="protein sequence ID" value="TQD91086.1"/>
    <property type="molecule type" value="Genomic_DNA"/>
</dbReference>
<dbReference type="GO" id="GO:0033612">
    <property type="term" value="F:receptor serine/threonine kinase binding"/>
    <property type="evidence" value="ECO:0007669"/>
    <property type="project" value="TreeGrafter"/>
</dbReference>
<dbReference type="Proteomes" id="UP000315295">
    <property type="component" value="Unassembled WGS sequence"/>
</dbReference>
<reference evidence="6 7" key="1">
    <citation type="journal article" date="2019" name="G3 (Bethesda)">
        <title>Sequencing of a Wild Apple (Malus baccata) Genome Unravels the Differences Between Cultivated and Wild Apple Species Regarding Disease Resistance and Cold Tolerance.</title>
        <authorList>
            <person name="Chen X."/>
        </authorList>
    </citation>
    <scope>NUCLEOTIDE SEQUENCE [LARGE SCALE GENOMIC DNA]</scope>
    <source>
        <strain evidence="7">cv. Shandingzi</strain>
        <tissue evidence="6">Leaves</tissue>
    </source>
</reference>
<keyword evidence="1" id="KW-0433">Leucine-rich repeat</keyword>
<evidence type="ECO:0000256" key="4">
    <source>
        <dbReference type="SAM" id="Phobius"/>
    </source>
</evidence>
<evidence type="ECO:0000256" key="2">
    <source>
        <dbReference type="ARBA" id="ARBA00022737"/>
    </source>
</evidence>
<proteinExistence type="predicted"/>
<dbReference type="InterPro" id="IPR001611">
    <property type="entry name" value="Leu-rich_rpt"/>
</dbReference>
<dbReference type="InterPro" id="IPR050647">
    <property type="entry name" value="Plant_LRR-RLKs"/>
</dbReference>
<evidence type="ECO:0000256" key="1">
    <source>
        <dbReference type="ARBA" id="ARBA00022614"/>
    </source>
</evidence>
<keyword evidence="4" id="KW-1133">Transmembrane helix</keyword>
<dbReference type="PANTHER" id="PTHR48056">
    <property type="entry name" value="LRR RECEPTOR-LIKE SERINE/THREONINE-PROTEIN KINASE-RELATED"/>
    <property type="match status" value="1"/>
</dbReference>
<dbReference type="STRING" id="106549.A0A540LXH6"/>
<comment type="caution">
    <text evidence="6">The sequence shown here is derived from an EMBL/GenBank/DDBJ whole genome shotgun (WGS) entry which is preliminary data.</text>
</comment>
<dbReference type="SUPFAM" id="SSF52058">
    <property type="entry name" value="L domain-like"/>
    <property type="match status" value="1"/>
</dbReference>
<keyword evidence="4" id="KW-0472">Membrane</keyword>